<feature type="signal peptide" evidence="2">
    <location>
        <begin position="1"/>
        <end position="20"/>
    </location>
</feature>
<evidence type="ECO:0000256" key="2">
    <source>
        <dbReference type="SAM" id="SignalP"/>
    </source>
</evidence>
<dbReference type="InterPro" id="IPR036770">
    <property type="entry name" value="Ankyrin_rpt-contain_sf"/>
</dbReference>
<dbReference type="InterPro" id="IPR002110">
    <property type="entry name" value="Ankyrin_rpt"/>
</dbReference>
<evidence type="ECO:0000313" key="4">
    <source>
        <dbReference type="Proteomes" id="UP000010074"/>
    </source>
</evidence>
<organism evidence="3 4">
    <name type="scientific">Bdellovibrio bacteriovorus str. Tiberius</name>
    <dbReference type="NCBI Taxonomy" id="1069642"/>
    <lineage>
        <taxon>Bacteria</taxon>
        <taxon>Pseudomonadati</taxon>
        <taxon>Bdellovibrionota</taxon>
        <taxon>Bdellovibrionia</taxon>
        <taxon>Bdellovibrionales</taxon>
        <taxon>Pseudobdellovibrionaceae</taxon>
        <taxon>Bdellovibrio</taxon>
    </lineage>
</organism>
<dbReference type="PROSITE" id="PS50088">
    <property type="entry name" value="ANK_REPEAT"/>
    <property type="match status" value="1"/>
</dbReference>
<feature type="repeat" description="ANK" evidence="1">
    <location>
        <begin position="71"/>
        <end position="103"/>
    </location>
</feature>
<protein>
    <submittedName>
        <fullName evidence="3">Uncharacterized protein</fullName>
    </submittedName>
</protein>
<keyword evidence="1" id="KW-0040">ANK repeat</keyword>
<dbReference type="SUPFAM" id="SSF140860">
    <property type="entry name" value="Pseudo ankyrin repeat-like"/>
    <property type="match status" value="1"/>
</dbReference>
<feature type="chain" id="PRO_5003915802" evidence="2">
    <location>
        <begin position="21"/>
        <end position="339"/>
    </location>
</feature>
<reference evidence="3 4" key="1">
    <citation type="journal article" date="2012" name="BMC Genomics">
        <title>Genome analysis of a simultaneously predatory and prey-independent, novel Bdellovibrio bacteriovorus from the River Tiber, supports in silico predictions of both ancient and recent lateral gene transfer from diverse bacteria.</title>
        <authorList>
            <person name="Hobley L."/>
            <person name="Lerner T.R."/>
            <person name="Williams L.E."/>
            <person name="Lambert C."/>
            <person name="Till R."/>
            <person name="Milner D.S."/>
            <person name="Basford S.M."/>
            <person name="Capeness M.J."/>
            <person name="Fenton A.K."/>
            <person name="Atterbury R.J."/>
            <person name="Harris M.A."/>
            <person name="Sockett R.E."/>
        </authorList>
    </citation>
    <scope>NUCLEOTIDE SEQUENCE [LARGE SCALE GENOMIC DNA]</scope>
    <source>
        <strain evidence="3 4">Tiberius</strain>
    </source>
</reference>
<dbReference type="STRING" id="1069642.Bdt_3268"/>
<proteinExistence type="predicted"/>
<evidence type="ECO:0000256" key="1">
    <source>
        <dbReference type="PROSITE-ProRule" id="PRU00023"/>
    </source>
</evidence>
<gene>
    <name evidence="3" type="ORF">Bdt_3268</name>
</gene>
<dbReference type="OrthoDB" id="9817829at2"/>
<accession>K7YZ05</accession>
<dbReference type="PROSITE" id="PS50297">
    <property type="entry name" value="ANK_REP_REGION"/>
    <property type="match status" value="1"/>
</dbReference>
<sequence>MKSLLISSLLVFFVVGCAFQKDQAEEKYVTTRSVESPAQSIFQAVKYASFEEVQSLIESRPMPDLATIEENGQTLLEVALQRGNHPIVSLLIAKGASAFIKGSSFHKKPYLLVREYSQESGNAIGMWAMLQYQNLSTYGTLEKAWAHFQKINLGCSDLLNVHSFMSVFSNTFSNTVLGLAETYCQDNLDNQNFKIWLLGEIISQSRHPSGNLNYLKYLLSRKKVENMEIELPVAGGKLVGTPFAFIKLALLSKDLAPQHAQLTAAAEILPQTRSYITFKASEDIPLISRTFFDLDHMTEQEAEDLKNKYVMATGMMGVKNMPLCLMGCHYTSPIMEDSL</sequence>
<dbReference type="HOGENOM" id="CLU_817999_0_0_7"/>
<name>K7YZ05_BDEBC</name>
<dbReference type="Gene3D" id="1.25.40.20">
    <property type="entry name" value="Ankyrin repeat-containing domain"/>
    <property type="match status" value="1"/>
</dbReference>
<dbReference type="AlphaFoldDB" id="K7YZ05"/>
<dbReference type="EMBL" id="CP002930">
    <property type="protein sequence ID" value="AFY02943.1"/>
    <property type="molecule type" value="Genomic_DNA"/>
</dbReference>
<dbReference type="PATRIC" id="fig|1069642.3.peg.3234"/>
<evidence type="ECO:0000313" key="3">
    <source>
        <dbReference type="EMBL" id="AFY02943.1"/>
    </source>
</evidence>
<dbReference type="PROSITE" id="PS51257">
    <property type="entry name" value="PROKAR_LIPOPROTEIN"/>
    <property type="match status" value="1"/>
</dbReference>
<dbReference type="RefSeq" id="WP_015092354.1">
    <property type="nucleotide sequence ID" value="NC_019567.1"/>
</dbReference>
<dbReference type="KEGG" id="bbat:Bdt_3268"/>
<keyword evidence="2" id="KW-0732">Signal</keyword>
<dbReference type="Proteomes" id="UP000010074">
    <property type="component" value="Chromosome"/>
</dbReference>